<feature type="transmembrane region" description="Helical" evidence="1">
    <location>
        <begin position="312"/>
        <end position="340"/>
    </location>
</feature>
<organism evidence="2 3">
    <name type="scientific">Candidatus Segetimicrobium genomatis</name>
    <dbReference type="NCBI Taxonomy" id="2569760"/>
    <lineage>
        <taxon>Bacteria</taxon>
        <taxon>Bacillati</taxon>
        <taxon>Candidatus Sysuimicrobiota</taxon>
        <taxon>Candidatus Sysuimicrobiia</taxon>
        <taxon>Candidatus Sysuimicrobiales</taxon>
        <taxon>Candidatus Segetimicrobiaceae</taxon>
        <taxon>Candidatus Segetimicrobium</taxon>
    </lineage>
</organism>
<dbReference type="Pfam" id="PF12679">
    <property type="entry name" value="ABC2_membrane_2"/>
    <property type="match status" value="1"/>
</dbReference>
<feature type="transmembrane region" description="Helical" evidence="1">
    <location>
        <begin position="217"/>
        <end position="244"/>
    </location>
</feature>
<sequence>MIGRAVIWWREERRARIRRRPVGGIPRRGPAPGLLEATAPFVRAVYAKEMLEALRDRRTLLVMILLPAVVVPLATLGIPYLEQRQQRGFQTATPAVAIVGQDDGLLRLARATRLILPVRAADPLRALRERRVLAVVRLPSGMEAVIARDGQVRVGIQYDASDSESTAARGKVVELIAKYSREIVARRLQVRHLNPADLLPVLVDERSVATQRQLSGLLLAGILPFFIAMLAVVGGMAVAVDLAAGEKERGTLESLLVAPPRREAIVLGKFLAVLTASMGAVIIVVLSLMLSLRWGYPYLLTSAGTLDISLPLGTAAVLLGVALLFAALVSGVQLAVSIYARSPREAQQYVTPLYFMIVLPAMAVQFISELAGRGWVYLLPVLNTFFAFRELLLGTVNWGHLLLTSVSCALYAAVVLKIAIALFSREAVIFRT</sequence>
<comment type="caution">
    <text evidence="2">The sequence shown here is derived from an EMBL/GenBank/DDBJ whole genome shotgun (WGS) entry which is preliminary data.</text>
</comment>
<feature type="transmembrane region" description="Helical" evidence="1">
    <location>
        <begin position="60"/>
        <end position="81"/>
    </location>
</feature>
<dbReference type="GO" id="GO:0005886">
    <property type="term" value="C:plasma membrane"/>
    <property type="evidence" value="ECO:0007669"/>
    <property type="project" value="UniProtKB-SubCell"/>
</dbReference>
<dbReference type="Proteomes" id="UP000318509">
    <property type="component" value="Unassembled WGS sequence"/>
</dbReference>
<dbReference type="PANTHER" id="PTHR43471">
    <property type="entry name" value="ABC TRANSPORTER PERMEASE"/>
    <property type="match status" value="1"/>
</dbReference>
<dbReference type="PANTHER" id="PTHR43471:SF3">
    <property type="entry name" value="ABC TRANSPORTER PERMEASE PROTEIN NATB"/>
    <property type="match status" value="1"/>
</dbReference>
<dbReference type="AlphaFoldDB" id="A0A537JXE0"/>
<keyword evidence="1" id="KW-0812">Transmembrane</keyword>
<keyword evidence="1" id="KW-0472">Membrane</keyword>
<name>A0A537JXE0_9BACT</name>
<evidence type="ECO:0000313" key="2">
    <source>
        <dbReference type="EMBL" id="TMI88209.1"/>
    </source>
</evidence>
<feature type="transmembrane region" description="Helical" evidence="1">
    <location>
        <begin position="352"/>
        <end position="378"/>
    </location>
</feature>
<evidence type="ECO:0000313" key="3">
    <source>
        <dbReference type="Proteomes" id="UP000318509"/>
    </source>
</evidence>
<dbReference type="EMBL" id="VBAK01000143">
    <property type="protein sequence ID" value="TMI88209.1"/>
    <property type="molecule type" value="Genomic_DNA"/>
</dbReference>
<dbReference type="GO" id="GO:0140359">
    <property type="term" value="F:ABC-type transporter activity"/>
    <property type="evidence" value="ECO:0007669"/>
    <property type="project" value="InterPro"/>
</dbReference>
<accession>A0A537JXE0</accession>
<feature type="transmembrane region" description="Helical" evidence="1">
    <location>
        <begin position="398"/>
        <end position="423"/>
    </location>
</feature>
<feature type="transmembrane region" description="Helical" evidence="1">
    <location>
        <begin position="265"/>
        <end position="292"/>
    </location>
</feature>
<keyword evidence="1" id="KW-1133">Transmembrane helix</keyword>
<proteinExistence type="predicted"/>
<protein>
    <submittedName>
        <fullName evidence="2">ABC transporter permease</fullName>
    </submittedName>
</protein>
<evidence type="ECO:0000256" key="1">
    <source>
        <dbReference type="SAM" id="Phobius"/>
    </source>
</evidence>
<reference evidence="2 3" key="1">
    <citation type="journal article" date="2019" name="Nat. Microbiol.">
        <title>Mediterranean grassland soil C-N compound turnover is dependent on rainfall and depth, and is mediated by genomically divergent microorganisms.</title>
        <authorList>
            <person name="Diamond S."/>
            <person name="Andeer P.F."/>
            <person name="Li Z."/>
            <person name="Crits-Christoph A."/>
            <person name="Burstein D."/>
            <person name="Anantharaman K."/>
            <person name="Lane K.R."/>
            <person name="Thomas B.C."/>
            <person name="Pan C."/>
            <person name="Northen T.R."/>
            <person name="Banfield J.F."/>
        </authorList>
    </citation>
    <scope>NUCLEOTIDE SEQUENCE [LARGE SCALE GENOMIC DNA]</scope>
    <source>
        <strain evidence="2">NP_3</strain>
    </source>
</reference>
<gene>
    <name evidence="2" type="ORF">E6H00_13265</name>
</gene>